<dbReference type="InterPro" id="IPR014710">
    <property type="entry name" value="RmlC-like_jellyroll"/>
</dbReference>
<evidence type="ECO:0000256" key="1">
    <source>
        <dbReference type="SAM" id="MobiDB-lite"/>
    </source>
</evidence>
<name>A0A448PF33_9ACTO</name>
<reference evidence="3 4" key="1">
    <citation type="submission" date="2018-12" db="EMBL/GenBank/DDBJ databases">
        <authorList>
            <consortium name="Pathogen Informatics"/>
        </authorList>
    </citation>
    <scope>NUCLEOTIDE SEQUENCE [LARGE SCALE GENOMIC DNA]</scope>
    <source>
        <strain evidence="3 4">NCTC13354</strain>
    </source>
</reference>
<dbReference type="Proteomes" id="UP000269542">
    <property type="component" value="Chromosome"/>
</dbReference>
<dbReference type="RefSeq" id="WP_126416642.1">
    <property type="nucleotide sequence ID" value="NZ_LR134476.1"/>
</dbReference>
<dbReference type="KEGG" id="tbw:NCTC13354_01259"/>
<feature type="region of interest" description="Disordered" evidence="1">
    <location>
        <begin position="127"/>
        <end position="146"/>
    </location>
</feature>
<dbReference type="SUPFAM" id="SSF51182">
    <property type="entry name" value="RmlC-like cupins"/>
    <property type="match status" value="1"/>
</dbReference>
<dbReference type="AlphaFoldDB" id="A0A448PF33"/>
<evidence type="ECO:0000313" key="4">
    <source>
        <dbReference type="Proteomes" id="UP000269542"/>
    </source>
</evidence>
<evidence type="ECO:0000259" key="2">
    <source>
        <dbReference type="Pfam" id="PF07883"/>
    </source>
</evidence>
<feature type="domain" description="Cupin type-2" evidence="2">
    <location>
        <begin position="46"/>
        <end position="121"/>
    </location>
</feature>
<sequence>MAEKQYAGVFDDQGKKPWVIDIEKETLDNTNFRTTMWTGEHLQLTVMEIPVGGDIGLEVHHGVDQFLRVEQGTGKCQMGPAEDNLNFEVEVKDDDAIFVPSGVWHNITNIGDEPLKLYTIYAAPDHEPGTVHETQEDAESDPNEDH</sequence>
<evidence type="ECO:0000313" key="3">
    <source>
        <dbReference type="EMBL" id="VEI13542.1"/>
    </source>
</evidence>
<accession>A0A448PF33</accession>
<dbReference type="Pfam" id="PF07883">
    <property type="entry name" value="Cupin_2"/>
    <property type="match status" value="1"/>
</dbReference>
<keyword evidence="4" id="KW-1185">Reference proteome</keyword>
<dbReference type="GO" id="GO:0016853">
    <property type="term" value="F:isomerase activity"/>
    <property type="evidence" value="ECO:0007669"/>
    <property type="project" value="UniProtKB-KW"/>
</dbReference>
<organism evidence="3 4">
    <name type="scientific">Trueperella bialowiezensis</name>
    <dbReference type="NCBI Taxonomy" id="312285"/>
    <lineage>
        <taxon>Bacteria</taxon>
        <taxon>Bacillati</taxon>
        <taxon>Actinomycetota</taxon>
        <taxon>Actinomycetes</taxon>
        <taxon>Actinomycetales</taxon>
        <taxon>Actinomycetaceae</taxon>
        <taxon>Trueperella</taxon>
    </lineage>
</organism>
<dbReference type="OrthoDB" id="3231985at2"/>
<proteinExistence type="predicted"/>
<dbReference type="EMBL" id="LR134476">
    <property type="protein sequence ID" value="VEI13542.1"/>
    <property type="molecule type" value="Genomic_DNA"/>
</dbReference>
<dbReference type="InterPro" id="IPR052538">
    <property type="entry name" value="Flavonoid_dioxygenase-like"/>
</dbReference>
<dbReference type="CDD" id="cd02223">
    <property type="entry name" value="cupin_Bh2720-like"/>
    <property type="match status" value="1"/>
</dbReference>
<feature type="compositionally biased region" description="Acidic residues" evidence="1">
    <location>
        <begin position="136"/>
        <end position="146"/>
    </location>
</feature>
<gene>
    <name evidence="3" type="ORF">NCTC13354_01259</name>
</gene>
<dbReference type="PANTHER" id="PTHR43346:SF1">
    <property type="entry name" value="QUERCETIN 2,3-DIOXYGENASE-RELATED"/>
    <property type="match status" value="1"/>
</dbReference>
<protein>
    <submittedName>
        <fullName evidence="3">Thermophilic glucose-6-phosphate isomerase and related metalloenzymes</fullName>
    </submittedName>
</protein>
<dbReference type="InterPro" id="IPR011051">
    <property type="entry name" value="RmlC_Cupin_sf"/>
</dbReference>
<dbReference type="PANTHER" id="PTHR43346">
    <property type="entry name" value="LIGAND BINDING DOMAIN PROTEIN, PUTATIVE (AFU_ORTHOLOGUE AFUA_6G14370)-RELATED"/>
    <property type="match status" value="1"/>
</dbReference>
<keyword evidence="3" id="KW-0413">Isomerase</keyword>
<dbReference type="Gene3D" id="2.60.120.10">
    <property type="entry name" value="Jelly Rolls"/>
    <property type="match status" value="1"/>
</dbReference>
<dbReference type="InterPro" id="IPR013096">
    <property type="entry name" value="Cupin_2"/>
</dbReference>